<gene>
    <name evidence="2" type="ORF">QBC46DRAFT_436245</name>
</gene>
<proteinExistence type="predicted"/>
<organism evidence="2 3">
    <name type="scientific">Diplogelasinospora grovesii</name>
    <dbReference type="NCBI Taxonomy" id="303347"/>
    <lineage>
        <taxon>Eukaryota</taxon>
        <taxon>Fungi</taxon>
        <taxon>Dikarya</taxon>
        <taxon>Ascomycota</taxon>
        <taxon>Pezizomycotina</taxon>
        <taxon>Sordariomycetes</taxon>
        <taxon>Sordariomycetidae</taxon>
        <taxon>Sordariales</taxon>
        <taxon>Diplogelasinosporaceae</taxon>
        <taxon>Diplogelasinospora</taxon>
    </lineage>
</organism>
<evidence type="ECO:0000313" key="2">
    <source>
        <dbReference type="EMBL" id="KAK3939972.1"/>
    </source>
</evidence>
<feature type="compositionally biased region" description="Basic residues" evidence="1">
    <location>
        <begin position="254"/>
        <end position="265"/>
    </location>
</feature>
<dbReference type="EMBL" id="MU853802">
    <property type="protein sequence ID" value="KAK3939972.1"/>
    <property type="molecule type" value="Genomic_DNA"/>
</dbReference>
<accession>A0AAN6N9Y5</accession>
<dbReference type="Proteomes" id="UP001303473">
    <property type="component" value="Unassembled WGS sequence"/>
</dbReference>
<sequence length="275" mass="31151">MTENRISAADFEELVTKGRELYAQLLDSIQARGYTHVQPPRIAPRYVAELGQPKTLDIPLFRDKEVKYKAGQPRDEYIQVQVENGGPSRHSDGSKPYEHYIHKDGRAILSTLMSKGEDRYFYTGQRMYWSDLMAVSVSRVMAAHGGNAKALETIWMVKILNNTTTGAVLEELERRRRERGPIWWELCADDDGFFALLGTDHGKGSARMLATYPKMFGRKTISRVGVFKKNLCWFVEEAAVPEPRAAAPEVPSKLSRKERRKKKKSLSQASEGQAA</sequence>
<protein>
    <submittedName>
        <fullName evidence="2">Uncharacterized protein</fullName>
    </submittedName>
</protein>
<reference evidence="3" key="1">
    <citation type="journal article" date="2023" name="Mol. Phylogenet. Evol.">
        <title>Genome-scale phylogeny and comparative genomics of the fungal order Sordariales.</title>
        <authorList>
            <person name="Hensen N."/>
            <person name="Bonometti L."/>
            <person name="Westerberg I."/>
            <person name="Brannstrom I.O."/>
            <person name="Guillou S."/>
            <person name="Cros-Aarteil S."/>
            <person name="Calhoun S."/>
            <person name="Haridas S."/>
            <person name="Kuo A."/>
            <person name="Mondo S."/>
            <person name="Pangilinan J."/>
            <person name="Riley R."/>
            <person name="LaButti K."/>
            <person name="Andreopoulos B."/>
            <person name="Lipzen A."/>
            <person name="Chen C."/>
            <person name="Yan M."/>
            <person name="Daum C."/>
            <person name="Ng V."/>
            <person name="Clum A."/>
            <person name="Steindorff A."/>
            <person name="Ohm R.A."/>
            <person name="Martin F."/>
            <person name="Silar P."/>
            <person name="Natvig D.O."/>
            <person name="Lalanne C."/>
            <person name="Gautier V."/>
            <person name="Ament-Velasquez S.L."/>
            <person name="Kruys A."/>
            <person name="Hutchinson M.I."/>
            <person name="Powell A.J."/>
            <person name="Barry K."/>
            <person name="Miller A.N."/>
            <person name="Grigoriev I.V."/>
            <person name="Debuchy R."/>
            <person name="Gladieux P."/>
            <person name="Hiltunen Thoren M."/>
            <person name="Johannesson H."/>
        </authorList>
    </citation>
    <scope>NUCLEOTIDE SEQUENCE [LARGE SCALE GENOMIC DNA]</scope>
    <source>
        <strain evidence="3">CBS 340.73</strain>
    </source>
</reference>
<evidence type="ECO:0000313" key="3">
    <source>
        <dbReference type="Proteomes" id="UP001303473"/>
    </source>
</evidence>
<evidence type="ECO:0000256" key="1">
    <source>
        <dbReference type="SAM" id="MobiDB-lite"/>
    </source>
</evidence>
<keyword evidence="3" id="KW-1185">Reference proteome</keyword>
<name>A0AAN6N9Y5_9PEZI</name>
<feature type="compositionally biased region" description="Low complexity" evidence="1">
    <location>
        <begin position="243"/>
        <end position="253"/>
    </location>
</feature>
<comment type="caution">
    <text evidence="2">The sequence shown here is derived from an EMBL/GenBank/DDBJ whole genome shotgun (WGS) entry which is preliminary data.</text>
</comment>
<dbReference type="AlphaFoldDB" id="A0AAN6N9Y5"/>
<feature type="region of interest" description="Disordered" evidence="1">
    <location>
        <begin position="243"/>
        <end position="275"/>
    </location>
</feature>